<name>A0A841H3D6_9BACT</name>
<evidence type="ECO:0000256" key="1">
    <source>
        <dbReference type="SAM" id="SignalP"/>
    </source>
</evidence>
<evidence type="ECO:0008006" key="4">
    <source>
        <dbReference type="Google" id="ProtNLM"/>
    </source>
</evidence>
<feature type="signal peptide" evidence="1">
    <location>
        <begin position="1"/>
        <end position="23"/>
    </location>
</feature>
<accession>A0A841H3D6</accession>
<comment type="caution">
    <text evidence="2">The sequence shown here is derived from an EMBL/GenBank/DDBJ whole genome shotgun (WGS) entry which is preliminary data.</text>
</comment>
<protein>
    <recommendedName>
        <fullName evidence="4">Lipoprotein</fullName>
    </recommendedName>
</protein>
<dbReference type="EMBL" id="JACHIA010000015">
    <property type="protein sequence ID" value="MBB6072514.1"/>
    <property type="molecule type" value="Genomic_DNA"/>
</dbReference>
<evidence type="ECO:0000313" key="3">
    <source>
        <dbReference type="Proteomes" id="UP000582837"/>
    </source>
</evidence>
<evidence type="ECO:0000313" key="2">
    <source>
        <dbReference type="EMBL" id="MBB6072514.1"/>
    </source>
</evidence>
<feature type="chain" id="PRO_5032535357" description="Lipoprotein" evidence="1">
    <location>
        <begin position="24"/>
        <end position="149"/>
    </location>
</feature>
<reference evidence="2 3" key="1">
    <citation type="submission" date="2020-08" db="EMBL/GenBank/DDBJ databases">
        <title>Genomic Encyclopedia of Type Strains, Phase IV (KMG-IV): sequencing the most valuable type-strain genomes for metagenomic binning, comparative biology and taxonomic classification.</title>
        <authorList>
            <person name="Goeker M."/>
        </authorList>
    </citation>
    <scope>NUCLEOTIDE SEQUENCE [LARGE SCALE GENOMIC DNA]</scope>
    <source>
        <strain evidence="2 3">DSM 29007</strain>
    </source>
</reference>
<sequence>MRRILPFAIFALLPFAGCVSARATMLGQNEQLPPVLETDVRVFLSEGQVPAECSPYALIHTTGAANMTDETDMIAAARRRAGKIGANGVLLGEVKEPGTGTQVVSAIFGVPANRKGQLVAYRCEAGGAAPSSGGAATVSMDELPIYYVD</sequence>
<proteinExistence type="predicted"/>
<dbReference type="Proteomes" id="UP000582837">
    <property type="component" value="Unassembled WGS sequence"/>
</dbReference>
<organism evidence="2 3">
    <name type="scientific">Longimicrobium terrae</name>
    <dbReference type="NCBI Taxonomy" id="1639882"/>
    <lineage>
        <taxon>Bacteria</taxon>
        <taxon>Pseudomonadati</taxon>
        <taxon>Gemmatimonadota</taxon>
        <taxon>Longimicrobiia</taxon>
        <taxon>Longimicrobiales</taxon>
        <taxon>Longimicrobiaceae</taxon>
        <taxon>Longimicrobium</taxon>
    </lineage>
</organism>
<dbReference type="AlphaFoldDB" id="A0A841H3D6"/>
<dbReference type="RefSeq" id="WP_170038211.1">
    <property type="nucleotide sequence ID" value="NZ_JABDTL010000002.1"/>
</dbReference>
<keyword evidence="3" id="KW-1185">Reference proteome</keyword>
<keyword evidence="1" id="KW-0732">Signal</keyword>
<gene>
    <name evidence="2" type="ORF">HNQ61_004176</name>
</gene>